<keyword evidence="4" id="KW-1133">Transmembrane helix</keyword>
<dbReference type="Proteomes" id="UP000001646">
    <property type="component" value="Unplaced"/>
</dbReference>
<dbReference type="SUPFAM" id="SSF49265">
    <property type="entry name" value="Fibronectin type III"/>
    <property type="match status" value="1"/>
</dbReference>
<evidence type="ECO:0000256" key="8">
    <source>
        <dbReference type="SAM" id="MobiDB-lite"/>
    </source>
</evidence>
<dbReference type="eggNOG" id="ENOG502S0QM">
    <property type="taxonomic scope" value="Eukaryota"/>
</dbReference>
<name>H9G7Q8_ANOCA</name>
<dbReference type="GeneTree" id="ENSGT00510000048783"/>
<dbReference type="InterPro" id="IPR036116">
    <property type="entry name" value="FN3_sf"/>
</dbReference>
<evidence type="ECO:0000256" key="2">
    <source>
        <dbReference type="ARBA" id="ARBA00022692"/>
    </source>
</evidence>
<evidence type="ECO:0000256" key="4">
    <source>
        <dbReference type="ARBA" id="ARBA00022989"/>
    </source>
</evidence>
<dbReference type="InParanoid" id="H9G7Q8"/>
<dbReference type="InterPro" id="IPR003961">
    <property type="entry name" value="FN3_dom"/>
</dbReference>
<reference evidence="10" key="2">
    <citation type="submission" date="2025-08" db="UniProtKB">
        <authorList>
            <consortium name="Ensembl"/>
        </authorList>
    </citation>
    <scope>IDENTIFICATION</scope>
</reference>
<evidence type="ECO:0000256" key="6">
    <source>
        <dbReference type="ARBA" id="ARBA00023170"/>
    </source>
</evidence>
<dbReference type="STRING" id="28377.ENSACAP00000003469"/>
<dbReference type="Gene3D" id="2.60.40.10">
    <property type="entry name" value="Immunoglobulins"/>
    <property type="match status" value="2"/>
</dbReference>
<keyword evidence="7" id="KW-0325">Glycoprotein</keyword>
<feature type="region of interest" description="Disordered" evidence="8">
    <location>
        <begin position="372"/>
        <end position="413"/>
    </location>
</feature>
<sequence length="521" mass="56819">MDYLQTLACTWGEEPRPSKPNFYNLTAKWDCGEGDSCLLLPTDGKGSRMHFACLAEQSLCFGQNAFEVRATEAAPGAAKECQKTFFLKKNIKPQPPFNLTVSASPSGYNVSWETPYQHQKYHPLRDRLRHQLRIQKKGHSWQGQIQKPILQDTGSLWLQLLEFKAGTEFELQVRSQPESPYQGTWSAWSPPAFLSTPSKTSDSRKESRGPSKWLLLSLVLLPALLALLGQRLWKKLDPFVPSPAPFFQPLYLSHKGDFKKWVGSPGPGATLEVSERVPGAGLEVLGRGSVKLLALLASCEAGCRAHDGARHVEPLPVEEQSYGLLSIDTVTVDDGGIGACCPQCGHCAAEEPLHAEEEGEEAGARNAYRRIEDSSSAGQDGQVPGTEGPPERNPPLPPLLSNDAPAAPPPAEGPLFFFGPTLALLQPPERCLMIPEEEAPPYSTLLSLYSETEDEGDPESSLDLDTIDSGFVDCDYGSPLDSESGKKPSNEGEAAAVETEEQETSLPSYVKQWVSGHKLKA</sequence>
<reference evidence="10" key="1">
    <citation type="submission" date="2009-12" db="EMBL/GenBank/DDBJ databases">
        <title>The Genome Sequence of Anolis carolinensis (Green Anole Lizard).</title>
        <authorList>
            <consortium name="The Genome Sequencing Platform"/>
            <person name="Di Palma F."/>
            <person name="Alfoldi J."/>
            <person name="Heiman D."/>
            <person name="Young S."/>
            <person name="Grabherr M."/>
            <person name="Johnson J."/>
            <person name="Lander E.S."/>
            <person name="Lindblad-Toh K."/>
        </authorList>
    </citation>
    <scope>NUCLEOTIDE SEQUENCE [LARGE SCALE GENOMIC DNA]</scope>
    <source>
        <strain evidence="10">JBL SC #1</strain>
    </source>
</reference>
<evidence type="ECO:0000259" key="9">
    <source>
        <dbReference type="PROSITE" id="PS50853"/>
    </source>
</evidence>
<evidence type="ECO:0000313" key="11">
    <source>
        <dbReference type="Proteomes" id="UP000001646"/>
    </source>
</evidence>
<feature type="region of interest" description="Disordered" evidence="8">
    <location>
        <begin position="477"/>
        <end position="509"/>
    </location>
</feature>
<dbReference type="PANTHER" id="PTHR23037">
    <property type="entry name" value="CYTOKINE RECEPTOR"/>
    <property type="match status" value="1"/>
</dbReference>
<keyword evidence="2" id="KW-0812">Transmembrane</keyword>
<evidence type="ECO:0000256" key="7">
    <source>
        <dbReference type="ARBA" id="ARBA00023180"/>
    </source>
</evidence>
<dbReference type="HOGENOM" id="CLU_039739_0_0_1"/>
<evidence type="ECO:0000256" key="5">
    <source>
        <dbReference type="ARBA" id="ARBA00023136"/>
    </source>
</evidence>
<keyword evidence="5" id="KW-0472">Membrane</keyword>
<comment type="subcellular location">
    <subcellularLocation>
        <location evidence="1">Membrane</location>
        <topology evidence="1">Single-pass type I membrane protein</topology>
    </subcellularLocation>
</comment>
<dbReference type="GO" id="GO:0019221">
    <property type="term" value="P:cytokine-mediated signaling pathway"/>
    <property type="evidence" value="ECO:0000318"/>
    <property type="project" value="GO_Central"/>
</dbReference>
<dbReference type="PANTHER" id="PTHR23037:SF7">
    <property type="entry name" value="INTERLEUKIN-21 RECEPTOR"/>
    <property type="match status" value="1"/>
</dbReference>
<keyword evidence="6" id="KW-0675">Receptor</keyword>
<dbReference type="GO" id="GO:0004896">
    <property type="term" value="F:cytokine receptor activity"/>
    <property type="evidence" value="ECO:0000318"/>
    <property type="project" value="GO_Central"/>
</dbReference>
<proteinExistence type="predicted"/>
<dbReference type="GO" id="GO:0009897">
    <property type="term" value="C:external side of plasma membrane"/>
    <property type="evidence" value="ECO:0000318"/>
    <property type="project" value="GO_Central"/>
</dbReference>
<keyword evidence="11" id="KW-1185">Reference proteome</keyword>
<accession>H9G7Q8</accession>
<reference evidence="10" key="3">
    <citation type="submission" date="2025-09" db="UniProtKB">
        <authorList>
            <consortium name="Ensembl"/>
        </authorList>
    </citation>
    <scope>IDENTIFICATION</scope>
</reference>
<evidence type="ECO:0000313" key="10">
    <source>
        <dbReference type="Ensembl" id="ENSACAP00000003469.3"/>
    </source>
</evidence>
<evidence type="ECO:0000256" key="3">
    <source>
        <dbReference type="ARBA" id="ARBA00022729"/>
    </source>
</evidence>
<dbReference type="AlphaFoldDB" id="H9G7Q8"/>
<protein>
    <submittedName>
        <fullName evidence="10">Interleukin 21 receptor</fullName>
    </submittedName>
</protein>
<dbReference type="FunCoup" id="H9G7Q8">
    <property type="interactions" value="38"/>
</dbReference>
<evidence type="ECO:0000256" key="1">
    <source>
        <dbReference type="ARBA" id="ARBA00004479"/>
    </source>
</evidence>
<organism evidence="10 11">
    <name type="scientific">Anolis carolinensis</name>
    <name type="common">Green anole</name>
    <name type="synonym">American chameleon</name>
    <dbReference type="NCBI Taxonomy" id="28377"/>
    <lineage>
        <taxon>Eukaryota</taxon>
        <taxon>Metazoa</taxon>
        <taxon>Chordata</taxon>
        <taxon>Craniata</taxon>
        <taxon>Vertebrata</taxon>
        <taxon>Euteleostomi</taxon>
        <taxon>Lepidosauria</taxon>
        <taxon>Squamata</taxon>
        <taxon>Bifurcata</taxon>
        <taxon>Unidentata</taxon>
        <taxon>Episquamata</taxon>
        <taxon>Toxicofera</taxon>
        <taxon>Iguania</taxon>
        <taxon>Dactyloidae</taxon>
        <taxon>Anolis</taxon>
    </lineage>
</organism>
<gene>
    <name evidence="10" type="primary">IL21R</name>
</gene>
<keyword evidence="3" id="KW-0732">Signal</keyword>
<dbReference type="Ensembl" id="ENSACAT00000003555.3">
    <property type="protein sequence ID" value="ENSACAP00000003469.3"/>
    <property type="gene ID" value="ENSACAG00000003586.3"/>
</dbReference>
<dbReference type="PROSITE" id="PS50853">
    <property type="entry name" value="FN3"/>
    <property type="match status" value="1"/>
</dbReference>
<feature type="domain" description="Fibronectin type-III" evidence="9">
    <location>
        <begin position="95"/>
        <end position="199"/>
    </location>
</feature>
<dbReference type="InterPro" id="IPR013783">
    <property type="entry name" value="Ig-like_fold"/>
</dbReference>
<dbReference type="Bgee" id="ENSACAG00000003586">
    <property type="expression patterns" value="Expressed in adrenal gland and 6 other cell types or tissues"/>
</dbReference>